<proteinExistence type="predicted"/>
<sequence>MNIGAHGGKNGFDISEFDKMINQLEKMGIYTAQIAENVLDAGSEPARQAFIRNMPPNSKRDKEHARDNVVVSKTRIAKRTKNRYRLVGALNRKFEYLYYVENGTTKAPAHPFIEKAYRAARDAAVEPMKEAFNREFDKYMEG</sequence>
<reference evidence="1 2" key="1">
    <citation type="journal article" date="2013" name="Genome Announc.">
        <title>Draft Genome Sequence of the Cellulolytic Bacterium Clostridium papyrosolvens C7 (ATCC 700395).</title>
        <authorList>
            <person name="Zepeda V."/>
            <person name="Dassa B."/>
            <person name="Borovok I."/>
            <person name="Lamed R."/>
            <person name="Bayer E.A."/>
            <person name="Cate J.H."/>
        </authorList>
    </citation>
    <scope>NUCLEOTIDE SEQUENCE [LARGE SCALE GENOMIC DNA]</scope>
    <source>
        <strain evidence="1 2">C7</strain>
    </source>
</reference>
<dbReference type="Proteomes" id="UP000016860">
    <property type="component" value="Unassembled WGS sequence"/>
</dbReference>
<accession>U4R292</accession>
<organism evidence="1 2">
    <name type="scientific">Ruminiclostridium papyrosolvens C7</name>
    <dbReference type="NCBI Taxonomy" id="1330534"/>
    <lineage>
        <taxon>Bacteria</taxon>
        <taxon>Bacillati</taxon>
        <taxon>Bacillota</taxon>
        <taxon>Clostridia</taxon>
        <taxon>Eubacteriales</taxon>
        <taxon>Oscillospiraceae</taxon>
        <taxon>Ruminiclostridium</taxon>
    </lineage>
</organism>
<dbReference type="InterPro" id="IPR010064">
    <property type="entry name" value="HK97-gp10_tail"/>
</dbReference>
<dbReference type="Pfam" id="PF04883">
    <property type="entry name" value="HK97-gp10_like"/>
    <property type="match status" value="1"/>
</dbReference>
<evidence type="ECO:0008006" key="3">
    <source>
        <dbReference type="Google" id="ProtNLM"/>
    </source>
</evidence>
<evidence type="ECO:0000313" key="2">
    <source>
        <dbReference type="Proteomes" id="UP000016860"/>
    </source>
</evidence>
<evidence type="ECO:0000313" key="1">
    <source>
        <dbReference type="EMBL" id="EPR12367.1"/>
    </source>
</evidence>
<dbReference type="OrthoDB" id="886754at2"/>
<dbReference type="NCBIfam" id="TIGR01725">
    <property type="entry name" value="phge_HK97_gp10"/>
    <property type="match status" value="1"/>
</dbReference>
<dbReference type="PATRIC" id="fig|1330534.3.peg.1727"/>
<dbReference type="RefSeq" id="WP_020815282.1">
    <property type="nucleotide sequence ID" value="NZ_ATAY01000028.1"/>
</dbReference>
<comment type="caution">
    <text evidence="1">The sequence shown here is derived from an EMBL/GenBank/DDBJ whole genome shotgun (WGS) entry which is preliminary data.</text>
</comment>
<dbReference type="STRING" id="1330534.L323_08685"/>
<gene>
    <name evidence="1" type="ORF">L323_08685</name>
</gene>
<protein>
    <recommendedName>
        <fullName evidence="3">Phage protein, HK97 gp10 family</fullName>
    </recommendedName>
</protein>
<name>U4R292_9FIRM</name>
<dbReference type="EMBL" id="ATAY01000028">
    <property type="protein sequence ID" value="EPR12367.1"/>
    <property type="molecule type" value="Genomic_DNA"/>
</dbReference>
<dbReference type="AlphaFoldDB" id="U4R292"/>